<dbReference type="InterPro" id="IPR012902">
    <property type="entry name" value="N_methyl_site"/>
</dbReference>
<gene>
    <name evidence="4" type="ORF">GPA22_13495</name>
</gene>
<feature type="region of interest" description="Disordered" evidence="2">
    <location>
        <begin position="96"/>
        <end position="128"/>
    </location>
</feature>
<name>A0ABX1Q1D2_9RHOO</name>
<dbReference type="Proteomes" id="UP000623795">
    <property type="component" value="Unassembled WGS sequence"/>
</dbReference>
<dbReference type="SUPFAM" id="SSF54523">
    <property type="entry name" value="Pili subunits"/>
    <property type="match status" value="1"/>
</dbReference>
<accession>A0ABX1Q1D2</accession>
<dbReference type="PRINTS" id="PR00813">
    <property type="entry name" value="BCTERIALGSPG"/>
</dbReference>
<sequence>MDTPRKSRAGFTLIELLVVMAIIATLLAIAAPRYFGSLERSEDTALRQSLTVMRDALDHYYGDTGVYPDSLQALVDKRYLRSVPVDPITQRSDSWVLVPPQGGAGGSVGNVRSGAEGNGRDGTPYSEW</sequence>
<proteinExistence type="predicted"/>
<keyword evidence="3" id="KW-1133">Transmembrane helix</keyword>
<evidence type="ECO:0000256" key="1">
    <source>
        <dbReference type="ARBA" id="ARBA00022481"/>
    </source>
</evidence>
<evidence type="ECO:0000256" key="3">
    <source>
        <dbReference type="SAM" id="Phobius"/>
    </source>
</evidence>
<keyword evidence="1" id="KW-0488">Methylation</keyword>
<dbReference type="PANTHER" id="PTHR30093">
    <property type="entry name" value="GENERAL SECRETION PATHWAY PROTEIN G"/>
    <property type="match status" value="1"/>
</dbReference>
<dbReference type="Pfam" id="PF07963">
    <property type="entry name" value="N_methyl"/>
    <property type="match status" value="1"/>
</dbReference>
<dbReference type="Gene3D" id="3.30.700.10">
    <property type="entry name" value="Glycoprotein, Type 4 Pilin"/>
    <property type="match status" value="1"/>
</dbReference>
<organism evidence="4 5">
    <name type="scientific">Aromatoleum toluvorans</name>
    <dbReference type="NCBI Taxonomy" id="92002"/>
    <lineage>
        <taxon>Bacteria</taxon>
        <taxon>Pseudomonadati</taxon>
        <taxon>Pseudomonadota</taxon>
        <taxon>Betaproteobacteria</taxon>
        <taxon>Rhodocyclales</taxon>
        <taxon>Rhodocyclaceae</taxon>
        <taxon>Aromatoleum</taxon>
    </lineage>
</organism>
<dbReference type="RefSeq" id="WP_169256579.1">
    <property type="nucleotide sequence ID" value="NZ_WTVN01000019.1"/>
</dbReference>
<dbReference type="InterPro" id="IPR000983">
    <property type="entry name" value="Bac_GSPG_pilin"/>
</dbReference>
<feature type="transmembrane region" description="Helical" evidence="3">
    <location>
        <begin position="12"/>
        <end position="31"/>
    </location>
</feature>
<dbReference type="PROSITE" id="PS00409">
    <property type="entry name" value="PROKAR_NTER_METHYL"/>
    <property type="match status" value="1"/>
</dbReference>
<keyword evidence="3" id="KW-0812">Transmembrane</keyword>
<dbReference type="PANTHER" id="PTHR30093:SF47">
    <property type="entry name" value="TYPE IV PILUS NON-CORE MINOR PILIN PILE"/>
    <property type="match status" value="1"/>
</dbReference>
<protein>
    <submittedName>
        <fullName evidence="4">Prepilin-type N-terminal cleavage/methylation domain-containing protein</fullName>
    </submittedName>
</protein>
<keyword evidence="3" id="KW-0472">Membrane</keyword>
<dbReference type="InterPro" id="IPR045584">
    <property type="entry name" value="Pilin-like"/>
</dbReference>
<dbReference type="NCBIfam" id="TIGR02532">
    <property type="entry name" value="IV_pilin_GFxxxE"/>
    <property type="match status" value="1"/>
</dbReference>
<reference evidence="4 5" key="1">
    <citation type="submission" date="2019-12" db="EMBL/GenBank/DDBJ databases">
        <title>Comparative genomics gives insights into the taxonomy of the Azoarcus-Aromatoleum group and reveals separate origins of nif in the plant-associated Azoarcus and non-plant-associated Aromatoleum sub-groups.</title>
        <authorList>
            <person name="Lafos M."/>
            <person name="Maluk M."/>
            <person name="Batista M."/>
            <person name="Junghare M."/>
            <person name="Carmona M."/>
            <person name="Faoro H."/>
            <person name="Cruz L.M."/>
            <person name="Battistoni F."/>
            <person name="De Souza E."/>
            <person name="Pedrosa F."/>
            <person name="Chen W.-M."/>
            <person name="Poole P.S."/>
            <person name="Dixon R.A."/>
            <person name="James E.K."/>
        </authorList>
    </citation>
    <scope>NUCLEOTIDE SEQUENCE [LARGE SCALE GENOMIC DNA]</scope>
    <source>
        <strain evidence="4 5">Td21</strain>
    </source>
</reference>
<keyword evidence="5" id="KW-1185">Reference proteome</keyword>
<evidence type="ECO:0000313" key="4">
    <source>
        <dbReference type="EMBL" id="NMG44737.1"/>
    </source>
</evidence>
<dbReference type="EMBL" id="WTVN01000019">
    <property type="protein sequence ID" value="NMG44737.1"/>
    <property type="molecule type" value="Genomic_DNA"/>
</dbReference>
<evidence type="ECO:0000313" key="5">
    <source>
        <dbReference type="Proteomes" id="UP000623795"/>
    </source>
</evidence>
<evidence type="ECO:0000256" key="2">
    <source>
        <dbReference type="SAM" id="MobiDB-lite"/>
    </source>
</evidence>
<comment type="caution">
    <text evidence="4">The sequence shown here is derived from an EMBL/GenBank/DDBJ whole genome shotgun (WGS) entry which is preliminary data.</text>
</comment>